<dbReference type="Gene3D" id="1.20.5.4130">
    <property type="match status" value="1"/>
</dbReference>
<keyword evidence="6" id="KW-0067">ATP-binding</keyword>
<protein>
    <submittedName>
        <fullName evidence="12">NBS-LRR-like resistance protein</fullName>
    </submittedName>
</protein>
<dbReference type="GO" id="GO:0009626">
    <property type="term" value="P:plant-type hypersensitive response"/>
    <property type="evidence" value="ECO:0007669"/>
    <property type="project" value="UniProtKB-ARBA"/>
</dbReference>
<sequence>MEFTVSAARCVVGRALGPVTGELMEAWAASKKLGPNIRELKLLLLHAQAMLENAEGRDIRNGALDQLLSQLRDLAYDADDVLDELDYFRIQDELDGTYEAVDDAEEERGLVRGLALHARHTARAIARKLKCTCSASARSHADAEEGRCLPATAVGKLLPCCSPPTVHNDDAAGAKANEQHLQAPKLKFVRVEMSKKMSEIVEQLKPVCDAVDRILGPLQPSGHSKNAKTQCIDLEKRPKTTPTIIEPELFGRKDLKRIVAVEIMIGKYRDNDITVLPIVGPGGIGKTTFTQHIYEEVKNHFQISVWICVSQNFNANVLAKEIVEKMPKGNNKTENESDQEKIERRIQSQQFLLVLDDVWEYHEDEWKTLLAPFRKSGTKGNMVIVTTRKQKIAKMVESTDCSIKLDRLDDEDSMRLFQACVFDNKKTWEDYPSGLQKVGVDIVNRLKGFPLAIKTVGRLLRNKLTLDRWTRVYESKEWELQSNDDDIMPVLKLSYNYLPFHLQQCFSYCALFPEDYRFCGQELINLWIGLGLLDTDDQNKTMEYLGLEYLDQLVDNGFFEQVGKEHDSPYVMHDLLHELATNISSHEIRCLNSSTLSSINEIPKSIRHMSIIVDNRHVENRIAFENHKKDLSTLGNKLRAGNLRTVMLFGEYHGCFYKIFGDVLIDAKSLRVIFLSGASYDVGDVLCNFSELVHLRYLRIKDSRMCGASLPNSITRFYHLLVLDLQEHYGELGFPRDMGNLLKLRHFLVHDDNIHSSIFEVGKLNFLHELRKFEVKREMKGFDLEQIGRLLVLRGSLGIYNLEKVEGIEEANDAKLAYLNHLDSLVLDWDNERCNRDPIKEGNVLENLKPHDNIRELHIAGHGGVSCPNWLRKLYMTEGQERQGSVTSHDFHNLKRLELVNIQKLKRWHGDGVDSGLEKLNYSKDESSLYITGKDAPGSMFWNMLDFNNPTELQQMNITKCPPISLDHLKMLTCLKTLQITDSGSILLPVDCENYVQYNLPVEKLIILSCGTRGRELTHVLSHLPKLSTLLIGKCQNVARLGVAEQQTITTPESSLSPSATKAAKTQTTIPQQQTGEAEEMETATADDGLLLLPPQIKVFEIIECRELSLDSGGIQGLLSLQTLRILDCPKFLCSSSSSYSPFPTSLQSLALWNVEGMETLPSPLPNLTSLYISHCGNLRGGEVLCDLLAQGNLTSLAVHKTPNFFLGLEHSCSQVDEQEDVHRSWRLQELSTDDFARVLTTPVCHLLSSALTKLFFLGNDEVECFTKEQEKALHILTSIEDLEFGRCKKLQSLPTGLSEIPNINTLGIYGCLAISSLGNLPNSLQQLEISSCPAISSLGNLPNSLQRLGISYCPAISSLGNLPNSLQQLEISTCPAISSLDGTTIRSLAKDRLPTTLREIDVRYCGNEELKRQCRKLQGTTPIVKA</sequence>
<dbReference type="Pfam" id="PF23559">
    <property type="entry name" value="WHD_DRP"/>
    <property type="match status" value="1"/>
</dbReference>
<dbReference type="Gene3D" id="1.10.10.10">
    <property type="entry name" value="Winged helix-like DNA-binding domain superfamily/Winged helix DNA-binding domain"/>
    <property type="match status" value="1"/>
</dbReference>
<dbReference type="Gene3D" id="3.40.50.300">
    <property type="entry name" value="P-loop containing nucleotide triphosphate hydrolases"/>
    <property type="match status" value="1"/>
</dbReference>
<dbReference type="InterPro" id="IPR036388">
    <property type="entry name" value="WH-like_DNA-bd_sf"/>
</dbReference>
<dbReference type="FunFam" id="1.10.10.10:FF:000322">
    <property type="entry name" value="Probable disease resistance protein At1g63360"/>
    <property type="match status" value="1"/>
</dbReference>
<dbReference type="Pfam" id="PF00931">
    <property type="entry name" value="NB-ARC"/>
    <property type="match status" value="1"/>
</dbReference>
<organism evidence="12">
    <name type="scientific">Oryza sativa</name>
    <name type="common">Rice</name>
    <dbReference type="NCBI Taxonomy" id="4530"/>
    <lineage>
        <taxon>Eukaryota</taxon>
        <taxon>Viridiplantae</taxon>
        <taxon>Streptophyta</taxon>
        <taxon>Embryophyta</taxon>
        <taxon>Tracheophyta</taxon>
        <taxon>Spermatophyta</taxon>
        <taxon>Magnoliopsida</taxon>
        <taxon>Liliopsida</taxon>
        <taxon>Poales</taxon>
        <taxon>Poaceae</taxon>
        <taxon>BOP clade</taxon>
        <taxon>Oryzoideae</taxon>
        <taxon>Oryzeae</taxon>
        <taxon>Oryzinae</taxon>
        <taxon>Oryza</taxon>
    </lineage>
</organism>
<evidence type="ECO:0000256" key="4">
    <source>
        <dbReference type="ARBA" id="ARBA00022741"/>
    </source>
</evidence>
<evidence type="ECO:0000256" key="5">
    <source>
        <dbReference type="ARBA" id="ARBA00022821"/>
    </source>
</evidence>
<dbReference type="GO" id="GO:0042742">
    <property type="term" value="P:defense response to bacterium"/>
    <property type="evidence" value="ECO:0007669"/>
    <property type="project" value="UniProtKB-ARBA"/>
</dbReference>
<dbReference type="Pfam" id="PF18052">
    <property type="entry name" value="Rx_N"/>
    <property type="match status" value="1"/>
</dbReference>
<keyword evidence="3" id="KW-0677">Repeat</keyword>
<evidence type="ECO:0000259" key="9">
    <source>
        <dbReference type="Pfam" id="PF18052"/>
    </source>
</evidence>
<feature type="domain" description="Disease resistance N-terminal" evidence="9">
    <location>
        <begin position="13"/>
        <end position="91"/>
    </location>
</feature>
<keyword evidence="2" id="KW-0433">Leucine-rich repeat</keyword>
<dbReference type="Pfam" id="PF25019">
    <property type="entry name" value="LRR_R13L1-DRL21"/>
    <property type="match status" value="1"/>
</dbReference>
<dbReference type="PANTHER" id="PTHR36766:SF70">
    <property type="entry name" value="DISEASE RESISTANCE PROTEIN RGA4"/>
    <property type="match status" value="1"/>
</dbReference>
<evidence type="ECO:0000256" key="3">
    <source>
        <dbReference type="ARBA" id="ARBA00022737"/>
    </source>
</evidence>
<evidence type="ECO:0000256" key="1">
    <source>
        <dbReference type="ARBA" id="ARBA00008894"/>
    </source>
</evidence>
<dbReference type="InterPro" id="IPR056789">
    <property type="entry name" value="LRR_R13L1-DRL21"/>
</dbReference>
<gene>
    <name evidence="12" type="primary">Os12g29710</name>
</gene>
<dbReference type="InterPro" id="IPR058922">
    <property type="entry name" value="WHD_DRP"/>
</dbReference>
<evidence type="ECO:0000259" key="10">
    <source>
        <dbReference type="Pfam" id="PF23559"/>
    </source>
</evidence>
<proteinExistence type="inferred from homology"/>
<dbReference type="PANTHER" id="PTHR36766">
    <property type="entry name" value="PLANT BROAD-SPECTRUM MILDEW RESISTANCE PROTEIN RPW8"/>
    <property type="match status" value="1"/>
</dbReference>
<feature type="domain" description="NB-ARC" evidence="8">
    <location>
        <begin position="269"/>
        <end position="425"/>
    </location>
</feature>
<keyword evidence="5" id="KW-0611">Plant defense</keyword>
<feature type="compositionally biased region" description="Polar residues" evidence="7">
    <location>
        <begin position="1049"/>
        <end position="1071"/>
    </location>
</feature>
<dbReference type="InterPro" id="IPR042197">
    <property type="entry name" value="Apaf_helical"/>
</dbReference>
<evidence type="ECO:0000256" key="2">
    <source>
        <dbReference type="ARBA" id="ARBA00022614"/>
    </source>
</evidence>
<dbReference type="InterPro" id="IPR002182">
    <property type="entry name" value="NB-ARC"/>
</dbReference>
<evidence type="ECO:0000313" key="12">
    <source>
        <dbReference type="EMBL" id="ALO70073.1"/>
    </source>
</evidence>
<dbReference type="GO" id="GO:0043531">
    <property type="term" value="F:ADP binding"/>
    <property type="evidence" value="ECO:0007669"/>
    <property type="project" value="InterPro"/>
</dbReference>
<dbReference type="Gene3D" id="1.10.8.430">
    <property type="entry name" value="Helical domain of apoptotic protease-activating factors"/>
    <property type="match status" value="1"/>
</dbReference>
<dbReference type="InterPro" id="IPR027417">
    <property type="entry name" value="P-loop_NTPase"/>
</dbReference>
<dbReference type="PRINTS" id="PR00364">
    <property type="entry name" value="DISEASERSIST"/>
</dbReference>
<name>A0A0U2SCU9_ORYSA</name>
<feature type="domain" description="Disease resistance protein winged helix" evidence="10">
    <location>
        <begin position="511"/>
        <end position="580"/>
    </location>
</feature>
<evidence type="ECO:0000259" key="8">
    <source>
        <dbReference type="Pfam" id="PF00931"/>
    </source>
</evidence>
<feature type="region of interest" description="Disordered" evidence="7">
    <location>
        <begin position="1049"/>
        <end position="1078"/>
    </location>
</feature>
<dbReference type="GO" id="GO:0005524">
    <property type="term" value="F:ATP binding"/>
    <property type="evidence" value="ECO:0007669"/>
    <property type="project" value="UniProtKB-KW"/>
</dbReference>
<reference evidence="12" key="1">
    <citation type="submission" date="2015-01" db="EMBL/GenBank/DDBJ databases">
        <authorList>
            <person name="Xiang T."/>
            <person name="Song Y."/>
            <person name="Huang L."/>
            <person name="Wang B."/>
            <person name="Wu P."/>
        </authorList>
    </citation>
    <scope>NUCLEOTIDE SEQUENCE</scope>
</reference>
<comment type="similarity">
    <text evidence="1">Belongs to the disease resistance NB-LRR family.</text>
</comment>
<dbReference type="InterPro" id="IPR041118">
    <property type="entry name" value="Rx_N"/>
</dbReference>
<dbReference type="Gene3D" id="3.80.10.10">
    <property type="entry name" value="Ribonuclease Inhibitor"/>
    <property type="match status" value="2"/>
</dbReference>
<accession>A0A0U2SCU9</accession>
<dbReference type="EMBL" id="KP401637">
    <property type="protein sequence ID" value="ALO70073.1"/>
    <property type="molecule type" value="Genomic_DNA"/>
</dbReference>
<dbReference type="InterPro" id="IPR032675">
    <property type="entry name" value="LRR_dom_sf"/>
</dbReference>
<feature type="domain" description="R13L1/DRL21-like LRR repeat region" evidence="11">
    <location>
        <begin position="784"/>
        <end position="906"/>
    </location>
</feature>
<dbReference type="SUPFAM" id="SSF52058">
    <property type="entry name" value="L domain-like"/>
    <property type="match status" value="2"/>
</dbReference>
<evidence type="ECO:0000259" key="11">
    <source>
        <dbReference type="Pfam" id="PF25019"/>
    </source>
</evidence>
<evidence type="ECO:0000256" key="6">
    <source>
        <dbReference type="ARBA" id="ARBA00022840"/>
    </source>
</evidence>
<dbReference type="SUPFAM" id="SSF52540">
    <property type="entry name" value="P-loop containing nucleoside triphosphate hydrolases"/>
    <property type="match status" value="1"/>
</dbReference>
<evidence type="ECO:0000256" key="7">
    <source>
        <dbReference type="SAM" id="MobiDB-lite"/>
    </source>
</evidence>
<dbReference type="GO" id="GO:0002758">
    <property type="term" value="P:innate immune response-activating signaling pathway"/>
    <property type="evidence" value="ECO:0007669"/>
    <property type="project" value="UniProtKB-ARBA"/>
</dbReference>
<keyword evidence="4" id="KW-0547">Nucleotide-binding</keyword>